<dbReference type="KEGG" id="clz:BIU88_09490"/>
<reference evidence="1" key="1">
    <citation type="submission" date="2016-09" db="EMBL/GenBank/DDBJ databases">
        <title>Genome sequence of Chlorobaculum limnaeum.</title>
        <authorList>
            <person name="Liu Z."/>
            <person name="Tank M."/>
            <person name="Bryant D.A."/>
        </authorList>
    </citation>
    <scope>NUCLEOTIDE SEQUENCE [LARGE SCALE GENOMIC DNA]</scope>
    <source>
        <strain evidence="1">DSM 1677</strain>
    </source>
</reference>
<keyword evidence="2" id="KW-1185">Reference proteome</keyword>
<gene>
    <name evidence="1" type="ORF">BIU88_09490</name>
</gene>
<dbReference type="STRING" id="274537.BIU88_09490"/>
<proteinExistence type="predicted"/>
<name>A0A1D8CZH5_CHLLM</name>
<organism evidence="1 2">
    <name type="scientific">Chlorobaculum limnaeum</name>
    <dbReference type="NCBI Taxonomy" id="274537"/>
    <lineage>
        <taxon>Bacteria</taxon>
        <taxon>Pseudomonadati</taxon>
        <taxon>Chlorobiota</taxon>
        <taxon>Chlorobiia</taxon>
        <taxon>Chlorobiales</taxon>
        <taxon>Chlorobiaceae</taxon>
        <taxon>Chlorobaculum</taxon>
    </lineage>
</organism>
<dbReference type="Proteomes" id="UP000095185">
    <property type="component" value="Chromosome"/>
</dbReference>
<dbReference type="EMBL" id="CP017305">
    <property type="protein sequence ID" value="AOS84340.1"/>
    <property type="molecule type" value="Genomic_DNA"/>
</dbReference>
<sequence>MHDLNAGLPIRLLAPATAGEGASAALWPEKNRQAIFLTGKKDEPMTTDLRRSGALMTPQRIFQFAVREAV</sequence>
<accession>A0A1D8CZH5</accession>
<evidence type="ECO:0000313" key="1">
    <source>
        <dbReference type="EMBL" id="AOS84340.1"/>
    </source>
</evidence>
<evidence type="ECO:0000313" key="2">
    <source>
        <dbReference type="Proteomes" id="UP000095185"/>
    </source>
</evidence>
<dbReference type="AlphaFoldDB" id="A0A1D8CZH5"/>
<protein>
    <submittedName>
        <fullName evidence="1">Uncharacterized protein</fullName>
    </submittedName>
</protein>